<feature type="compositionally biased region" description="Low complexity" evidence="7">
    <location>
        <begin position="66"/>
        <end position="85"/>
    </location>
</feature>
<protein>
    <recommendedName>
        <fullName evidence="5">Large ribosomal subunit protein P2</fullName>
    </recommendedName>
    <alternativeName>
        <fullName evidence="6">60S acidic ribosomal protein P2</fullName>
    </alternativeName>
</protein>
<dbReference type="InterPro" id="IPR044076">
    <property type="entry name" value="Ribosomal_P2"/>
</dbReference>
<keyword evidence="9" id="KW-1185">Reference proteome</keyword>
<dbReference type="EMBL" id="CP092871">
    <property type="protein sequence ID" value="UYV72297.1"/>
    <property type="molecule type" value="Genomic_DNA"/>
</dbReference>
<evidence type="ECO:0000256" key="1">
    <source>
        <dbReference type="ARBA" id="ARBA00003362"/>
    </source>
</evidence>
<evidence type="ECO:0000256" key="2">
    <source>
        <dbReference type="ARBA" id="ARBA00005436"/>
    </source>
</evidence>
<evidence type="ECO:0000256" key="4">
    <source>
        <dbReference type="ARBA" id="ARBA00023274"/>
    </source>
</evidence>
<feature type="region of interest" description="Disordered" evidence="7">
    <location>
        <begin position="54"/>
        <end position="113"/>
    </location>
</feature>
<dbReference type="Gene3D" id="1.10.10.1410">
    <property type="match status" value="1"/>
</dbReference>
<evidence type="ECO:0000256" key="6">
    <source>
        <dbReference type="ARBA" id="ARBA00035443"/>
    </source>
</evidence>
<dbReference type="InterPro" id="IPR038716">
    <property type="entry name" value="P1/P2_N_sf"/>
</dbReference>
<keyword evidence="4" id="KW-0687">Ribonucleoprotein</keyword>
<organism evidence="8 9">
    <name type="scientific">Cordylochernes scorpioides</name>
    <dbReference type="NCBI Taxonomy" id="51811"/>
    <lineage>
        <taxon>Eukaryota</taxon>
        <taxon>Metazoa</taxon>
        <taxon>Ecdysozoa</taxon>
        <taxon>Arthropoda</taxon>
        <taxon>Chelicerata</taxon>
        <taxon>Arachnida</taxon>
        <taxon>Pseudoscorpiones</taxon>
        <taxon>Cheliferoidea</taxon>
        <taxon>Chernetidae</taxon>
        <taxon>Cordylochernes</taxon>
    </lineage>
</organism>
<evidence type="ECO:0000313" key="9">
    <source>
        <dbReference type="Proteomes" id="UP001235939"/>
    </source>
</evidence>
<feature type="compositionally biased region" description="Basic and acidic residues" evidence="7">
    <location>
        <begin position="86"/>
        <end position="98"/>
    </location>
</feature>
<dbReference type="InterPro" id="IPR027534">
    <property type="entry name" value="Ribosomal_P1/P2"/>
</dbReference>
<evidence type="ECO:0000256" key="7">
    <source>
        <dbReference type="SAM" id="MobiDB-lite"/>
    </source>
</evidence>
<evidence type="ECO:0000256" key="3">
    <source>
        <dbReference type="ARBA" id="ARBA00022980"/>
    </source>
</evidence>
<keyword evidence="3" id="KW-0689">Ribosomal protein</keyword>
<dbReference type="PANTHER" id="PTHR21141">
    <property type="entry name" value="60S ACIDIC RIBOSOMAL PROTEIN FAMILY MEMBER"/>
    <property type="match status" value="1"/>
</dbReference>
<reference evidence="8 9" key="1">
    <citation type="submission" date="2022-01" db="EMBL/GenBank/DDBJ databases">
        <title>A chromosomal length assembly of Cordylochernes scorpioides.</title>
        <authorList>
            <person name="Zeh D."/>
            <person name="Zeh J."/>
        </authorList>
    </citation>
    <scope>NUCLEOTIDE SEQUENCE [LARGE SCALE GENOMIC DNA]</scope>
    <source>
        <strain evidence="8">IN4F17</strain>
        <tissue evidence="8">Whole Body</tissue>
    </source>
</reference>
<dbReference type="Pfam" id="PF00428">
    <property type="entry name" value="Ribosomal_60s"/>
    <property type="match status" value="1"/>
</dbReference>
<comment type="similarity">
    <text evidence="2">Belongs to the eukaryotic ribosomal protein P1/P2 family.</text>
</comment>
<accession>A0ABY6KTZ5</accession>
<sequence>MRYLAAYSLLALGGKSSPSEKEIKQLLGAADCEYDEDKAEKALSALSGKNLEEPIEKGKKQLSTVPSGGVVAASSGAPAAAAGGDSKAEAKKEEKKEESDEESDEDMGFGLFD</sequence>
<dbReference type="HAMAP" id="MF_01478">
    <property type="entry name" value="Ribosomal_L12_arch"/>
    <property type="match status" value="1"/>
</dbReference>
<name>A0ABY6KTZ5_9ARAC</name>
<dbReference type="Proteomes" id="UP001235939">
    <property type="component" value="Chromosome 09"/>
</dbReference>
<gene>
    <name evidence="8" type="ORF">LAZ67_9002507</name>
</gene>
<dbReference type="PANTHER" id="PTHR21141:SF5">
    <property type="entry name" value="LARGE RIBOSOMAL SUBUNIT PROTEIN P2"/>
    <property type="match status" value="1"/>
</dbReference>
<evidence type="ECO:0000256" key="5">
    <source>
        <dbReference type="ARBA" id="ARBA00035301"/>
    </source>
</evidence>
<comment type="function">
    <text evidence="1">Plays an important role in the elongation step of protein synthesis.</text>
</comment>
<evidence type="ECO:0000313" key="8">
    <source>
        <dbReference type="EMBL" id="UYV72297.1"/>
    </source>
</evidence>
<dbReference type="CDD" id="cd05833">
    <property type="entry name" value="Ribosomal_P2"/>
    <property type="match status" value="1"/>
</dbReference>
<proteinExistence type="inferred from homology"/>